<feature type="transmembrane region" description="Helical" evidence="7">
    <location>
        <begin position="498"/>
        <end position="518"/>
    </location>
</feature>
<dbReference type="PROSITE" id="PS51257">
    <property type="entry name" value="PROKAR_LIPOPROTEIN"/>
    <property type="match status" value="1"/>
</dbReference>
<name>A0ABN2W6Y5_9ACTN</name>
<keyword evidence="3 7" id="KW-0812">Transmembrane</keyword>
<sequence length="857" mass="88164">MFVLAWRTLRFRRGGFVATFLALFFGTVLVMACGGLLETGVRNNAPPQRLAGADLVVTGDRSYELTGRSADDSESAVLTERVPVRDGLVREVRSTTGVRSAVPEPVFDAAVLGGRGTDGGRTDVEGHGWSSAALTPYRTSAGRAPAADDQVVLDARTARAAGAEPGDRIRLAVPGGTRTYEVSGIAAPRGGRQAGKAVVFFTDARARALAGGEIADIAVVAAPGQDVGALKSRLAERVAESGARAKVVSGDDRGAVEYPDVERDRESLIVIASVFGGLAAMVAVFVVVSTVSLSVRQRHREFALMRATGATPRQLRRMLLAETLLVALLAAAGGALAGPYAGEQLFTRLVDAGLVEGAVVHSQGWIPAVAAGGALLLTALVGGTVGARRAVRTHPGRALTEAATGERWLHPVRLVLAVLFLGGATALATLTVLLFDGPIAASTAGPTVICAAAGLALLGPGLTKLVTFLVSPLVRLLTGRGPSGELALLNSRARTVRMASVVTPVLLATGMAVGNLYLQTTQVRAAEDAFRENLRADAVLTAPVGGVDPALTDRVRKLDGVAAASAYVTTTGHVERPHDGADDGDGLPLQGVTGRDATRTTAVRPTEGSLSALTGRTVALPESRADELGKGVGDTLRLRLGDGAATDVHIVALFEGRAGYETALAPASLLAPHTTTGLPRQIMVRAEPGTDGAELMAALHRFTEGHPGLQAADRDALLAANAEDVQLQAWINYLLVGMIVAYTAIAVVNSQVLSVTNRKREFGLMRLGGATRAQVLRTVSVEALLVTAVGLLLGTLAAATSLIPFAVAAADTWLPSGPLSIYAAVAGTATALTLGAALAATWSVTRGREADAAVAAE</sequence>
<dbReference type="InterPro" id="IPR003838">
    <property type="entry name" value="ABC3_permease_C"/>
</dbReference>
<feature type="transmembrane region" description="Helical" evidence="7">
    <location>
        <begin position="455"/>
        <end position="477"/>
    </location>
</feature>
<feature type="domain" description="MacB-like periplasmic core" evidence="9">
    <location>
        <begin position="17"/>
        <end position="235"/>
    </location>
</feature>
<dbReference type="PANTHER" id="PTHR30572:SF4">
    <property type="entry name" value="ABC TRANSPORTER PERMEASE YTRF"/>
    <property type="match status" value="1"/>
</dbReference>
<feature type="transmembrane region" description="Helical" evidence="7">
    <location>
        <begin position="319"/>
        <end position="341"/>
    </location>
</feature>
<keyword evidence="4 7" id="KW-1133">Transmembrane helix</keyword>
<keyword evidence="2" id="KW-1003">Cell membrane</keyword>
<keyword evidence="5 7" id="KW-0472">Membrane</keyword>
<keyword evidence="11" id="KW-1185">Reference proteome</keyword>
<evidence type="ECO:0000256" key="3">
    <source>
        <dbReference type="ARBA" id="ARBA00022692"/>
    </source>
</evidence>
<evidence type="ECO:0000313" key="11">
    <source>
        <dbReference type="Proteomes" id="UP001500016"/>
    </source>
</evidence>
<feature type="domain" description="MacB-like periplasmic core" evidence="9">
    <location>
        <begin position="526"/>
        <end position="700"/>
    </location>
</feature>
<dbReference type="EMBL" id="BAAAPE010000012">
    <property type="protein sequence ID" value="GAA2084980.1"/>
    <property type="molecule type" value="Genomic_DNA"/>
</dbReference>
<evidence type="ECO:0000256" key="1">
    <source>
        <dbReference type="ARBA" id="ARBA00004651"/>
    </source>
</evidence>
<dbReference type="Proteomes" id="UP001500016">
    <property type="component" value="Unassembled WGS sequence"/>
</dbReference>
<organism evidence="10 11">
    <name type="scientific">Streptomyces albiaxialis</name>
    <dbReference type="NCBI Taxonomy" id="329523"/>
    <lineage>
        <taxon>Bacteria</taxon>
        <taxon>Bacillati</taxon>
        <taxon>Actinomycetota</taxon>
        <taxon>Actinomycetes</taxon>
        <taxon>Kitasatosporales</taxon>
        <taxon>Streptomycetaceae</taxon>
        <taxon>Streptomyces</taxon>
    </lineage>
</organism>
<feature type="transmembrane region" description="Helical" evidence="7">
    <location>
        <begin position="819"/>
        <end position="840"/>
    </location>
</feature>
<feature type="transmembrane region" description="Helical" evidence="7">
    <location>
        <begin position="775"/>
        <end position="799"/>
    </location>
</feature>
<evidence type="ECO:0000256" key="7">
    <source>
        <dbReference type="SAM" id="Phobius"/>
    </source>
</evidence>
<protein>
    <submittedName>
        <fullName evidence="10">FtsX-like permease family protein</fullName>
    </submittedName>
</protein>
<dbReference type="InterPro" id="IPR025857">
    <property type="entry name" value="MacB_PCD"/>
</dbReference>
<reference evidence="10 11" key="1">
    <citation type="journal article" date="2019" name="Int. J. Syst. Evol. Microbiol.">
        <title>The Global Catalogue of Microorganisms (GCM) 10K type strain sequencing project: providing services to taxonomists for standard genome sequencing and annotation.</title>
        <authorList>
            <consortium name="The Broad Institute Genomics Platform"/>
            <consortium name="The Broad Institute Genome Sequencing Center for Infectious Disease"/>
            <person name="Wu L."/>
            <person name="Ma J."/>
        </authorList>
    </citation>
    <scope>NUCLEOTIDE SEQUENCE [LARGE SCALE GENOMIC DNA]</scope>
    <source>
        <strain evidence="10 11">JCM 15478</strain>
    </source>
</reference>
<evidence type="ECO:0000313" key="10">
    <source>
        <dbReference type="EMBL" id="GAA2084980.1"/>
    </source>
</evidence>
<comment type="caution">
    <text evidence="10">The sequence shown here is derived from an EMBL/GenBank/DDBJ whole genome shotgun (WGS) entry which is preliminary data.</text>
</comment>
<dbReference type="Pfam" id="PF02687">
    <property type="entry name" value="FtsX"/>
    <property type="match status" value="2"/>
</dbReference>
<feature type="transmembrane region" description="Helical" evidence="7">
    <location>
        <begin position="365"/>
        <end position="387"/>
    </location>
</feature>
<dbReference type="Pfam" id="PF12704">
    <property type="entry name" value="MacB_PCD"/>
    <property type="match status" value="2"/>
</dbReference>
<feature type="transmembrane region" description="Helical" evidence="7">
    <location>
        <begin position="414"/>
        <end position="435"/>
    </location>
</feature>
<evidence type="ECO:0000256" key="4">
    <source>
        <dbReference type="ARBA" id="ARBA00022989"/>
    </source>
</evidence>
<gene>
    <name evidence="10" type="ORF">GCM10009801_46450</name>
</gene>
<comment type="subcellular location">
    <subcellularLocation>
        <location evidence="1">Cell membrane</location>
        <topology evidence="1">Multi-pass membrane protein</topology>
    </subcellularLocation>
</comment>
<evidence type="ECO:0000256" key="6">
    <source>
        <dbReference type="ARBA" id="ARBA00038076"/>
    </source>
</evidence>
<dbReference type="InterPro" id="IPR050250">
    <property type="entry name" value="Macrolide_Exporter_MacB"/>
</dbReference>
<comment type="similarity">
    <text evidence="6">Belongs to the ABC-4 integral membrane protein family.</text>
</comment>
<evidence type="ECO:0000259" key="8">
    <source>
        <dbReference type="Pfam" id="PF02687"/>
    </source>
</evidence>
<accession>A0ABN2W6Y5</accession>
<feature type="domain" description="ABC3 transporter permease C-terminal" evidence="8">
    <location>
        <begin position="274"/>
        <end position="395"/>
    </location>
</feature>
<feature type="domain" description="ABC3 transporter permease C-terminal" evidence="8">
    <location>
        <begin position="734"/>
        <end position="843"/>
    </location>
</feature>
<feature type="transmembrane region" description="Helical" evidence="7">
    <location>
        <begin position="730"/>
        <end position="754"/>
    </location>
</feature>
<evidence type="ECO:0000259" key="9">
    <source>
        <dbReference type="Pfam" id="PF12704"/>
    </source>
</evidence>
<evidence type="ECO:0000256" key="2">
    <source>
        <dbReference type="ARBA" id="ARBA00022475"/>
    </source>
</evidence>
<evidence type="ECO:0000256" key="5">
    <source>
        <dbReference type="ARBA" id="ARBA00023136"/>
    </source>
</evidence>
<dbReference type="PANTHER" id="PTHR30572">
    <property type="entry name" value="MEMBRANE COMPONENT OF TRANSPORTER-RELATED"/>
    <property type="match status" value="1"/>
</dbReference>
<proteinExistence type="inferred from homology"/>
<feature type="transmembrane region" description="Helical" evidence="7">
    <location>
        <begin position="268"/>
        <end position="295"/>
    </location>
</feature>